<dbReference type="eggNOG" id="COG1961">
    <property type="taxonomic scope" value="Bacteria"/>
</dbReference>
<evidence type="ECO:0000313" key="2">
    <source>
        <dbReference type="Proteomes" id="UP000027821"/>
    </source>
</evidence>
<reference evidence="1 2" key="1">
    <citation type="submission" date="2014-04" db="EMBL/GenBank/DDBJ databases">
        <title>Characterization and application of a salt tolerant electro-active bacterium.</title>
        <authorList>
            <person name="Yang L."/>
            <person name="Wei S."/>
            <person name="Tay Q.X.M."/>
        </authorList>
    </citation>
    <scope>NUCLEOTIDE SEQUENCE [LARGE SCALE GENOMIC DNA]</scope>
    <source>
        <strain evidence="1 2">LY1</strain>
    </source>
</reference>
<accession>A0A074L6J5</accession>
<dbReference type="Proteomes" id="UP000027821">
    <property type="component" value="Unassembled WGS sequence"/>
</dbReference>
<dbReference type="AlphaFoldDB" id="A0A074L6J5"/>
<dbReference type="OrthoDB" id="9815006at2"/>
<sequence>MKDKQKELVKKIMRLEERYINEEIDSELYYRYVKKFKQEKDETDKLLAKSSKRGSNLEKCIDLAMDFSTKLAQKWDSYDYVTKQQIQKLIFPEGIFYDRKKDECRTSRINFVFLYIAHIQQVKSKKQRGIPELNLDYASFAGLVGGKTVEPLLYNVNPTFSSLLKLLFSTNANSVVAIILPSY</sequence>
<proteinExistence type="predicted"/>
<comment type="caution">
    <text evidence="1">The sequence shown here is derived from an EMBL/GenBank/DDBJ whole genome shotgun (WGS) entry which is preliminary data.</text>
</comment>
<name>A0A074L6J5_9BACT</name>
<protein>
    <submittedName>
        <fullName evidence="1">Uncharacterized protein</fullName>
    </submittedName>
</protein>
<dbReference type="RefSeq" id="WP_035069620.1">
    <property type="nucleotide sequence ID" value="NZ_JMIH01000011.1"/>
</dbReference>
<dbReference type="STRING" id="1048983.EL17_00940"/>
<evidence type="ECO:0000313" key="1">
    <source>
        <dbReference type="EMBL" id="KEO75453.1"/>
    </source>
</evidence>
<dbReference type="EMBL" id="JMIH01000011">
    <property type="protein sequence ID" value="KEO75453.1"/>
    <property type="molecule type" value="Genomic_DNA"/>
</dbReference>
<gene>
    <name evidence="1" type="ORF">EL17_00940</name>
</gene>
<organism evidence="1 2">
    <name type="scientific">Anditalea andensis</name>
    <dbReference type="NCBI Taxonomy" id="1048983"/>
    <lineage>
        <taxon>Bacteria</taxon>
        <taxon>Pseudomonadati</taxon>
        <taxon>Bacteroidota</taxon>
        <taxon>Cytophagia</taxon>
        <taxon>Cytophagales</taxon>
        <taxon>Cytophagaceae</taxon>
        <taxon>Anditalea</taxon>
    </lineage>
</organism>
<keyword evidence="2" id="KW-1185">Reference proteome</keyword>